<dbReference type="OrthoDB" id="341259at2759"/>
<organism evidence="7 8">
    <name type="scientific">Periconia digitata</name>
    <dbReference type="NCBI Taxonomy" id="1303443"/>
    <lineage>
        <taxon>Eukaryota</taxon>
        <taxon>Fungi</taxon>
        <taxon>Dikarya</taxon>
        <taxon>Ascomycota</taxon>
        <taxon>Pezizomycotina</taxon>
        <taxon>Dothideomycetes</taxon>
        <taxon>Pleosporomycetidae</taxon>
        <taxon>Pleosporales</taxon>
        <taxon>Massarineae</taxon>
        <taxon>Periconiaceae</taxon>
        <taxon>Periconia</taxon>
    </lineage>
</organism>
<dbReference type="InterPro" id="IPR029058">
    <property type="entry name" value="AB_hydrolase_fold"/>
</dbReference>
<reference evidence="7" key="1">
    <citation type="submission" date="2023-01" db="EMBL/GenBank/DDBJ databases">
        <authorList>
            <person name="Van Ghelder C."/>
            <person name="Rancurel C."/>
        </authorList>
    </citation>
    <scope>NUCLEOTIDE SEQUENCE</scope>
    <source>
        <strain evidence="7">CNCM I-4278</strain>
    </source>
</reference>
<name>A0A9W4UUS9_9PLEO</name>
<evidence type="ECO:0000256" key="6">
    <source>
        <dbReference type="ARBA" id="ARBA00023136"/>
    </source>
</evidence>
<dbReference type="InterPro" id="IPR052374">
    <property type="entry name" value="SERAC1"/>
</dbReference>
<comment type="caution">
    <text evidence="7">The sequence shown here is derived from an EMBL/GenBank/DDBJ whole genome shotgun (WGS) entry which is preliminary data.</text>
</comment>
<evidence type="ECO:0000256" key="4">
    <source>
        <dbReference type="ARBA" id="ARBA00022824"/>
    </source>
</evidence>
<dbReference type="PANTHER" id="PTHR48182">
    <property type="entry name" value="PROTEIN SERAC1"/>
    <property type="match status" value="1"/>
</dbReference>
<accession>A0A9W4UUS9</accession>
<comment type="subcellular location">
    <subcellularLocation>
        <location evidence="2">Endoplasmic reticulum</location>
    </subcellularLocation>
    <subcellularLocation>
        <location evidence="3">Membrane</location>
    </subcellularLocation>
    <subcellularLocation>
        <location evidence="1">Mitochondrion</location>
    </subcellularLocation>
</comment>
<evidence type="ECO:0000313" key="7">
    <source>
        <dbReference type="EMBL" id="CAI6340753.1"/>
    </source>
</evidence>
<dbReference type="GO" id="GO:0016020">
    <property type="term" value="C:membrane"/>
    <property type="evidence" value="ECO:0007669"/>
    <property type="project" value="UniProtKB-SubCell"/>
</dbReference>
<dbReference type="GO" id="GO:0005739">
    <property type="term" value="C:mitochondrion"/>
    <property type="evidence" value="ECO:0007669"/>
    <property type="project" value="UniProtKB-SubCell"/>
</dbReference>
<proteinExistence type="predicted"/>
<evidence type="ECO:0008006" key="9">
    <source>
        <dbReference type="Google" id="ProtNLM"/>
    </source>
</evidence>
<evidence type="ECO:0000256" key="3">
    <source>
        <dbReference type="ARBA" id="ARBA00004370"/>
    </source>
</evidence>
<evidence type="ECO:0000313" key="8">
    <source>
        <dbReference type="Proteomes" id="UP001152607"/>
    </source>
</evidence>
<keyword evidence="5" id="KW-0496">Mitochondrion</keyword>
<dbReference type="AlphaFoldDB" id="A0A9W4UUS9"/>
<keyword evidence="4" id="KW-0256">Endoplasmic reticulum</keyword>
<gene>
    <name evidence="7" type="ORF">PDIGIT_LOCUS13938</name>
</gene>
<keyword evidence="8" id="KW-1185">Reference proteome</keyword>
<dbReference type="PANTHER" id="PTHR48182:SF2">
    <property type="entry name" value="PROTEIN SERAC1"/>
    <property type="match status" value="1"/>
</dbReference>
<dbReference type="Proteomes" id="UP001152607">
    <property type="component" value="Unassembled WGS sequence"/>
</dbReference>
<evidence type="ECO:0000256" key="2">
    <source>
        <dbReference type="ARBA" id="ARBA00004240"/>
    </source>
</evidence>
<protein>
    <recommendedName>
        <fullName evidence="9">GPI inositol-deacylase</fullName>
    </recommendedName>
</protein>
<evidence type="ECO:0000256" key="1">
    <source>
        <dbReference type="ARBA" id="ARBA00004173"/>
    </source>
</evidence>
<evidence type="ECO:0000256" key="5">
    <source>
        <dbReference type="ARBA" id="ARBA00023128"/>
    </source>
</evidence>
<dbReference type="EMBL" id="CAOQHR010000011">
    <property type="protein sequence ID" value="CAI6340753.1"/>
    <property type="molecule type" value="Genomic_DNA"/>
</dbReference>
<dbReference type="GO" id="GO:0005783">
    <property type="term" value="C:endoplasmic reticulum"/>
    <property type="evidence" value="ECO:0007669"/>
    <property type="project" value="UniProtKB-SubCell"/>
</dbReference>
<keyword evidence="6" id="KW-0472">Membrane</keyword>
<sequence length="820" mass="92192">MTTPAMLPVARARSSSVSSEAGELGLIALQEPLSSSSVKATIVAVHGFDGHYTRTWTNLEADPPFFWIRDGLGKDLPQCRLLTYAYDASIMPTPENPRHPLFEHATNLHRALKTHLEKEENARPIIFISHNMGGILVKQVLVESAMSVHAIVNKHTAAILFFGTPHHGRLEIALLERHIFRMRSGYSLVEPLARESSTLFYETRLSPLGVKHGLVVNKASATLNIPHERVISLDDSHVNMVKPASSQSVTYCQVLHCLQSILDSPPNARRATTGRVASVLPPRGSSPIPPIPNRIDFTGYVHLFRQNLLYQTEERSISDLLMNSPTALLNSSNERSIEGDLEPLIWVHVPLNNTSWVNPCLQNIMVDQQAYGDLSITEQKYWLSHERKRENIPHSRYFEPSGFLSKQDKTTQFVIYLPYLHWDSSQCFLRRAAFSHATSKGKAIDIPPDLSDDAKATYKIIRDESGKTSALHPRRSLDQFFYSSLPETSSRDKDQVISKNTPEDARGGKKMIMVDQLWLWMLETREDAVVKSDGSVVPGRIKTSIFTSFPRKEREAGEEERDLEDIADLRQAVIDEANSRDEEWARNRSHYVGLVIEQAVNVMLRVRTESSLDFLGVFRAAIGAATETQTKFFREFQEKLHSTSSASSSPSSSSSTLSSPERIILDAQTKRDEVELALELSDIIDELNSLTRLFEAQKDALDTAIKILSSQELTVEERKRYTGLREKLGVVVEQDLEGYVRQVRRMVGDAGRARASLMNLLDLQQKEETLEEAHHSNQQAAAARKQADAVQAQSQILLLFTVVTIVFFSNHSTRERGDDI</sequence>
<dbReference type="Gene3D" id="3.40.50.1820">
    <property type="entry name" value="alpha/beta hydrolase"/>
    <property type="match status" value="1"/>
</dbReference>
<dbReference type="SUPFAM" id="SSF53474">
    <property type="entry name" value="alpha/beta-Hydrolases"/>
    <property type="match status" value="1"/>
</dbReference>